<dbReference type="EMBL" id="FNSN01000003">
    <property type="protein sequence ID" value="SEC38389.1"/>
    <property type="molecule type" value="Genomic_DNA"/>
</dbReference>
<evidence type="ECO:0000313" key="3">
    <source>
        <dbReference type="Proteomes" id="UP000182652"/>
    </source>
</evidence>
<organism evidence="2 3">
    <name type="scientific">Arthrobacter woluwensis</name>
    <dbReference type="NCBI Taxonomy" id="156980"/>
    <lineage>
        <taxon>Bacteria</taxon>
        <taxon>Bacillati</taxon>
        <taxon>Actinomycetota</taxon>
        <taxon>Actinomycetes</taxon>
        <taxon>Micrococcales</taxon>
        <taxon>Micrococcaceae</taxon>
        <taxon>Arthrobacter</taxon>
    </lineage>
</organism>
<reference evidence="2 3" key="1">
    <citation type="submission" date="2016-10" db="EMBL/GenBank/DDBJ databases">
        <authorList>
            <person name="de Groot N.N."/>
        </authorList>
    </citation>
    <scope>NUCLEOTIDE SEQUENCE [LARGE SCALE GENOMIC DNA]</scope>
    <source>
        <strain evidence="2 3">DSM 10495</strain>
    </source>
</reference>
<protein>
    <submittedName>
        <fullName evidence="2">Uncharacterized protein</fullName>
    </submittedName>
</protein>
<feature type="region of interest" description="Disordered" evidence="1">
    <location>
        <begin position="436"/>
        <end position="472"/>
    </location>
</feature>
<proteinExistence type="predicted"/>
<evidence type="ECO:0000313" key="2">
    <source>
        <dbReference type="EMBL" id="SEC38389.1"/>
    </source>
</evidence>
<name>A0A1H4S2P1_9MICC</name>
<gene>
    <name evidence="2" type="ORF">SAMN04489745_2731</name>
</gene>
<dbReference type="RefSeq" id="WP_139244698.1">
    <property type="nucleotide sequence ID" value="NZ_FNSN01000003.1"/>
</dbReference>
<keyword evidence="3" id="KW-1185">Reference proteome</keyword>
<dbReference type="AlphaFoldDB" id="A0A1H4S2P1"/>
<accession>A0A1H4S2P1</accession>
<sequence>MSKKIETSEMPELDPLAMKLIYLLDRFQSNQEDLLYTSEFILEREADINDRKARAKSDIKNNFPHVDPSLVDEGWDLVLSKLSPSSSSSADNDQGENAPRDQIDDDLADFLSRIPKDCRGGYTRALFKGILDSKIKKSSSRLWASILTSIVADFEVLIGNLMREIISKHPIIISNSGTTYSWKEVAQFETLEDFKDHQINQYVDKLLFGSYSDWLDFLDSKVHIDVPKLARSSAVIEIFQRRHMIVHNAGIASKQYVSSIGADSADEVLGRELIVDPAYLIAASNRVIAVGTCLALNLGTKFVRDDRSRRYLESFVVSEVSYRLLHAGRFDAVTDLCNIVDRSAFVSSDSALRFAVNGWIAAKYGGSSDSYIKDVRSWDTSALNPVFQLAKLTLLDELDEALKMSSVLRKSGVIKLHHWLTWPLFKELREYERTRAESDAPSLDQGTVAQLPLAEESMASSGGQMPSPHRES</sequence>
<dbReference type="STRING" id="156980.SAMN04489745_2731"/>
<dbReference type="Proteomes" id="UP000182652">
    <property type="component" value="Unassembled WGS sequence"/>
</dbReference>
<evidence type="ECO:0000256" key="1">
    <source>
        <dbReference type="SAM" id="MobiDB-lite"/>
    </source>
</evidence>